<proteinExistence type="predicted"/>
<name>A0A7X6BBT7_9SPHN</name>
<dbReference type="RefSeq" id="WP_125973576.1">
    <property type="nucleotide sequence ID" value="NZ_BAAADY010000013.1"/>
</dbReference>
<reference evidence="1 2" key="1">
    <citation type="submission" date="2020-03" db="EMBL/GenBank/DDBJ databases">
        <title>Genomic Encyclopedia of Type Strains, Phase IV (KMG-IV): sequencing the most valuable type-strain genomes for metagenomic binning, comparative biology and taxonomic classification.</title>
        <authorList>
            <person name="Goeker M."/>
        </authorList>
    </citation>
    <scope>NUCLEOTIDE SEQUENCE [LARGE SCALE GENOMIC DNA]</scope>
    <source>
        <strain evidence="1 2">DSM 7225</strain>
    </source>
</reference>
<keyword evidence="2" id="KW-1185">Reference proteome</keyword>
<evidence type="ECO:0000313" key="2">
    <source>
        <dbReference type="Proteomes" id="UP000531251"/>
    </source>
</evidence>
<organism evidence="1 2">
    <name type="scientific">Sphingomonas trueperi</name>
    <dbReference type="NCBI Taxonomy" id="53317"/>
    <lineage>
        <taxon>Bacteria</taxon>
        <taxon>Pseudomonadati</taxon>
        <taxon>Pseudomonadota</taxon>
        <taxon>Alphaproteobacteria</taxon>
        <taxon>Sphingomonadales</taxon>
        <taxon>Sphingomonadaceae</taxon>
        <taxon>Sphingomonas</taxon>
    </lineage>
</organism>
<dbReference type="AlphaFoldDB" id="A0A7X6BBT7"/>
<comment type="caution">
    <text evidence="1">The sequence shown here is derived from an EMBL/GenBank/DDBJ whole genome shotgun (WGS) entry which is preliminary data.</text>
</comment>
<protein>
    <submittedName>
        <fullName evidence="1">Uncharacterized protein</fullName>
    </submittedName>
</protein>
<sequence length="65" mass="6428">MAKDSALTPEEEGGIATAELGLVLLDGPNGVAVAMTPEAAEATGRSLLAAAEAAAGQRERGETGY</sequence>
<accession>A0A7X6BBT7</accession>
<dbReference type="EMBL" id="JAATJB010000004">
    <property type="protein sequence ID" value="NJB97339.1"/>
    <property type="molecule type" value="Genomic_DNA"/>
</dbReference>
<evidence type="ECO:0000313" key="1">
    <source>
        <dbReference type="EMBL" id="NJB97339.1"/>
    </source>
</evidence>
<dbReference type="Proteomes" id="UP000531251">
    <property type="component" value="Unassembled WGS sequence"/>
</dbReference>
<gene>
    <name evidence="1" type="ORF">GGR89_001651</name>
</gene>